<keyword evidence="5" id="KW-0812">Transmembrane</keyword>
<dbReference type="EMBL" id="JARKIK010000074">
    <property type="protein sequence ID" value="KAK8727784.1"/>
    <property type="molecule type" value="Genomic_DNA"/>
</dbReference>
<comment type="similarity">
    <text evidence="1 4">Belongs to the serpin family.</text>
</comment>
<sequence>MTPVYIDTCCCCCCCLLYLTAAANTLMTGVYTSCMSHWYPQRYSWHVGALSSSLRLLLGVIVVLVAVGPVMARKQLPTFPQYPHHDEVVKLAVSQNNFTRDLYVQIAQRSSRNLFFSPFSIVMAMGMTHAGTAGNTEKEVHAVLHLSQDKDAMHNAFQDIVTDLKTEAADYELRTSNMAYVSHKMTLLSNFECILKEKYLSYAKTVNFEESEKVKQEINDAVEKETNSRIKNLIPSGILDSLTRMVLVNAIYFKGLWENQFKKSDTHDQMFWLSESESVKIPMMNVKSDFHLKHNKDLDADILALDYKGSRLSMVLVLPTKRDGLAELEAKLATTDLNDLGKRMHKSKVVVTLPKFKLEESLFLNEHLAKMGIKDLFDVNHCDLSGITGTNDLYVSHVIHKAFLEVNEEGSEAAAATAVVIKMRSLPKPPHTFIADHPFFFCIRDEQSGFILFSGRFIHPEFVSSKDEL</sequence>
<evidence type="ECO:0000256" key="2">
    <source>
        <dbReference type="ARBA" id="ARBA00022690"/>
    </source>
</evidence>
<organism evidence="7 8">
    <name type="scientific">Cherax quadricarinatus</name>
    <name type="common">Australian red claw crayfish</name>
    <dbReference type="NCBI Taxonomy" id="27406"/>
    <lineage>
        <taxon>Eukaryota</taxon>
        <taxon>Metazoa</taxon>
        <taxon>Ecdysozoa</taxon>
        <taxon>Arthropoda</taxon>
        <taxon>Crustacea</taxon>
        <taxon>Multicrustacea</taxon>
        <taxon>Malacostraca</taxon>
        <taxon>Eumalacostraca</taxon>
        <taxon>Eucarida</taxon>
        <taxon>Decapoda</taxon>
        <taxon>Pleocyemata</taxon>
        <taxon>Astacidea</taxon>
        <taxon>Parastacoidea</taxon>
        <taxon>Parastacidae</taxon>
        <taxon>Cherax</taxon>
    </lineage>
</organism>
<evidence type="ECO:0000259" key="6">
    <source>
        <dbReference type="SMART" id="SM00093"/>
    </source>
</evidence>
<dbReference type="SMART" id="SM00093">
    <property type="entry name" value="SERPIN"/>
    <property type="match status" value="1"/>
</dbReference>
<dbReference type="PANTHER" id="PTHR11461:SF211">
    <property type="entry name" value="GH10112P-RELATED"/>
    <property type="match status" value="1"/>
</dbReference>
<gene>
    <name evidence="7" type="ORF">OTU49_009454</name>
</gene>
<dbReference type="GO" id="GO:0005615">
    <property type="term" value="C:extracellular space"/>
    <property type="evidence" value="ECO:0007669"/>
    <property type="project" value="InterPro"/>
</dbReference>
<dbReference type="Gene3D" id="2.30.39.10">
    <property type="entry name" value="Alpha-1-antitrypsin, domain 1"/>
    <property type="match status" value="1"/>
</dbReference>
<dbReference type="AlphaFoldDB" id="A0AAW0WP61"/>
<dbReference type="InterPro" id="IPR042185">
    <property type="entry name" value="Serpin_sf_2"/>
</dbReference>
<dbReference type="InterPro" id="IPR023795">
    <property type="entry name" value="Serpin_CS"/>
</dbReference>
<keyword evidence="5" id="KW-0472">Membrane</keyword>
<dbReference type="Pfam" id="PF00079">
    <property type="entry name" value="Serpin"/>
    <property type="match status" value="1"/>
</dbReference>
<keyword evidence="3" id="KW-0722">Serine protease inhibitor</keyword>
<keyword evidence="8" id="KW-1185">Reference proteome</keyword>
<dbReference type="PANTHER" id="PTHR11461">
    <property type="entry name" value="SERINE PROTEASE INHIBITOR, SERPIN"/>
    <property type="match status" value="1"/>
</dbReference>
<dbReference type="Gene3D" id="3.30.497.10">
    <property type="entry name" value="Antithrombin, subunit I, domain 2"/>
    <property type="match status" value="1"/>
</dbReference>
<dbReference type="CDD" id="cd00172">
    <property type="entry name" value="serpin"/>
    <property type="match status" value="1"/>
</dbReference>
<feature type="domain" description="Serpin" evidence="6">
    <location>
        <begin position="100"/>
        <end position="460"/>
    </location>
</feature>
<protein>
    <recommendedName>
        <fullName evidence="6">Serpin domain-containing protein</fullName>
    </recommendedName>
</protein>
<dbReference type="GO" id="GO:0004867">
    <property type="term" value="F:serine-type endopeptidase inhibitor activity"/>
    <property type="evidence" value="ECO:0007669"/>
    <property type="project" value="UniProtKB-KW"/>
</dbReference>
<evidence type="ECO:0000256" key="5">
    <source>
        <dbReference type="SAM" id="Phobius"/>
    </source>
</evidence>
<dbReference type="InterPro" id="IPR042178">
    <property type="entry name" value="Serpin_sf_1"/>
</dbReference>
<evidence type="ECO:0000313" key="8">
    <source>
        <dbReference type="Proteomes" id="UP001445076"/>
    </source>
</evidence>
<reference evidence="7 8" key="1">
    <citation type="journal article" date="2024" name="BMC Genomics">
        <title>Genome assembly of redclaw crayfish (Cherax quadricarinatus) provides insights into its immune adaptation and hypoxia tolerance.</title>
        <authorList>
            <person name="Liu Z."/>
            <person name="Zheng J."/>
            <person name="Li H."/>
            <person name="Fang K."/>
            <person name="Wang S."/>
            <person name="He J."/>
            <person name="Zhou D."/>
            <person name="Weng S."/>
            <person name="Chi M."/>
            <person name="Gu Z."/>
            <person name="He J."/>
            <person name="Li F."/>
            <person name="Wang M."/>
        </authorList>
    </citation>
    <scope>NUCLEOTIDE SEQUENCE [LARGE SCALE GENOMIC DNA]</scope>
    <source>
        <strain evidence="7">ZL_2023a</strain>
    </source>
</reference>
<dbReference type="InterPro" id="IPR000215">
    <property type="entry name" value="Serpin_fam"/>
</dbReference>
<evidence type="ECO:0000256" key="1">
    <source>
        <dbReference type="ARBA" id="ARBA00009500"/>
    </source>
</evidence>
<evidence type="ECO:0000256" key="3">
    <source>
        <dbReference type="ARBA" id="ARBA00022900"/>
    </source>
</evidence>
<evidence type="ECO:0000256" key="4">
    <source>
        <dbReference type="RuleBase" id="RU000411"/>
    </source>
</evidence>
<comment type="caution">
    <text evidence="7">The sequence shown here is derived from an EMBL/GenBank/DDBJ whole genome shotgun (WGS) entry which is preliminary data.</text>
</comment>
<dbReference type="InterPro" id="IPR036186">
    <property type="entry name" value="Serpin_sf"/>
</dbReference>
<feature type="transmembrane region" description="Helical" evidence="5">
    <location>
        <begin position="47"/>
        <end position="67"/>
    </location>
</feature>
<keyword evidence="5" id="KW-1133">Transmembrane helix</keyword>
<dbReference type="SUPFAM" id="SSF56574">
    <property type="entry name" value="Serpins"/>
    <property type="match status" value="1"/>
</dbReference>
<dbReference type="Proteomes" id="UP001445076">
    <property type="component" value="Unassembled WGS sequence"/>
</dbReference>
<dbReference type="InterPro" id="IPR023796">
    <property type="entry name" value="Serpin_dom"/>
</dbReference>
<dbReference type="PROSITE" id="PS00284">
    <property type="entry name" value="SERPIN"/>
    <property type="match status" value="1"/>
</dbReference>
<keyword evidence="2" id="KW-0646">Protease inhibitor</keyword>
<proteinExistence type="inferred from homology"/>
<accession>A0AAW0WP61</accession>
<evidence type="ECO:0000313" key="7">
    <source>
        <dbReference type="EMBL" id="KAK8727784.1"/>
    </source>
</evidence>
<name>A0AAW0WP61_CHEQU</name>